<reference evidence="2 3" key="1">
    <citation type="submission" date="2020-12" db="EMBL/GenBank/DDBJ databases">
        <title>Pseudomonas schmalbachii sp. nov. isolated from millipede gut.</title>
        <authorList>
            <person name="Shelomi M."/>
        </authorList>
    </citation>
    <scope>NUCLEOTIDE SEQUENCE [LARGE SCALE GENOMIC DNA]</scope>
    <source>
        <strain evidence="2 3">Milli4</strain>
    </source>
</reference>
<name>A0ABS3TPB9_9PSED</name>
<evidence type="ECO:0000313" key="3">
    <source>
        <dbReference type="Proteomes" id="UP000669060"/>
    </source>
</evidence>
<comment type="caution">
    <text evidence="2">The sequence shown here is derived from an EMBL/GenBank/DDBJ whole genome shotgun (WGS) entry which is preliminary data.</text>
</comment>
<evidence type="ECO:0000313" key="2">
    <source>
        <dbReference type="EMBL" id="MBO3275499.1"/>
    </source>
</evidence>
<keyword evidence="1" id="KW-0732">Signal</keyword>
<feature type="chain" id="PRO_5046346452" evidence="1">
    <location>
        <begin position="24"/>
        <end position="165"/>
    </location>
</feature>
<evidence type="ECO:0000256" key="1">
    <source>
        <dbReference type="SAM" id="SignalP"/>
    </source>
</evidence>
<dbReference type="SUPFAM" id="SSF69318">
    <property type="entry name" value="Integrin alpha N-terminal domain"/>
    <property type="match status" value="1"/>
</dbReference>
<protein>
    <submittedName>
        <fullName evidence="2">Uncharacterized protein</fullName>
    </submittedName>
</protein>
<organism evidence="2 3">
    <name type="scientific">Pseudomonas schmalbachii</name>
    <dbReference type="NCBI Taxonomy" id="2816993"/>
    <lineage>
        <taxon>Bacteria</taxon>
        <taxon>Pseudomonadati</taxon>
        <taxon>Pseudomonadota</taxon>
        <taxon>Gammaproteobacteria</taxon>
        <taxon>Pseudomonadales</taxon>
        <taxon>Pseudomonadaceae</taxon>
        <taxon>Pseudomonas</taxon>
    </lineage>
</organism>
<gene>
    <name evidence="2" type="ORF">JFY56_09705</name>
</gene>
<dbReference type="EMBL" id="JAELYA010000003">
    <property type="protein sequence ID" value="MBO3275499.1"/>
    <property type="molecule type" value="Genomic_DNA"/>
</dbReference>
<feature type="signal peptide" evidence="1">
    <location>
        <begin position="1"/>
        <end position="23"/>
    </location>
</feature>
<sequence>MKPIIWLIYASTALLAAPAIATAAQLSPTDQAAAFKAAGFNLKGKQWQSACEDPGTTSYTPGAIEQVLDLNGDGRIEAVITEGGTYCYGHTGAGYSVVSQQANGSWKLITSGTGMPNFLSTKGVGGWPDIEVGGPGFCFPVERWDGRQYVLQRHQYEGKACQPSQ</sequence>
<dbReference type="RefSeq" id="WP_208313451.1">
    <property type="nucleotide sequence ID" value="NZ_JAELYA010000003.1"/>
</dbReference>
<dbReference type="Proteomes" id="UP000669060">
    <property type="component" value="Unassembled WGS sequence"/>
</dbReference>
<accession>A0ABS3TPB9</accession>
<proteinExistence type="predicted"/>
<keyword evidence="3" id="KW-1185">Reference proteome</keyword>
<dbReference type="InterPro" id="IPR028994">
    <property type="entry name" value="Integrin_alpha_N"/>
</dbReference>